<reference evidence="3 4" key="1">
    <citation type="journal article" date="2013" name="Genome Announc.">
        <title>Genome sequences for three denitrifying bacterial strains isolated from a uranium- and nitrate-contaminated subsurface environment.</title>
        <authorList>
            <person name="Venkatramanan R."/>
            <person name="Prakash O."/>
            <person name="Woyke T."/>
            <person name="Chain P."/>
            <person name="Goodwin L.A."/>
            <person name="Watson D."/>
            <person name="Brooks S."/>
            <person name="Kostka J.E."/>
            <person name="Green S.J."/>
        </authorList>
    </citation>
    <scope>NUCLEOTIDE SEQUENCE [LARGE SCALE GENOMIC DNA]</scope>
    <source>
        <strain evidence="3 4">1NES1</strain>
    </source>
</reference>
<sequence length="368" mass="41128">MLVLLPNNYYFVLGIHVIPNNNCLSLGNRLKPIPLNLMTLYSDLAQNVRPNNYEHGSVITRKKKGRYYLFVVTKDGSRRVEKYIGAADNPDAQERAEQLKAGAEQAKALRTTVSALKQARIPSPSLKLGKILEVIANEGLFEQGIVLIGTAAFQTYAALLGYHLRNAYLATQDADLLVASFVGTEDRIDMETILQRADPTFKAKMHNDDQLPKVFKSKDNFSVDILTKFGRGRKSPIVIDELGCSAEALPFMEYLAEESVEAVALYGTGVLVRVPPPVRYAIHKLLIAQERRGLFQTKKAKDLAQARDILDILLETDPDALEDALEEARSRGPKWKKNINASLKEMGRETRQGRLPIEVRTNAKKERA</sequence>
<dbReference type="KEGG" id="hdt:HYPDE_23238"/>
<dbReference type="Pfam" id="PF12281">
    <property type="entry name" value="NTP_transf_8"/>
    <property type="match status" value="1"/>
</dbReference>
<proteinExistence type="predicted"/>
<evidence type="ECO:0000256" key="1">
    <source>
        <dbReference type="SAM" id="MobiDB-lite"/>
    </source>
</evidence>
<name>N0AYX3_9HYPH</name>
<dbReference type="InterPro" id="IPR058575">
    <property type="entry name" value="NTP_transf_8_dom"/>
</dbReference>
<evidence type="ECO:0000313" key="3">
    <source>
        <dbReference type="EMBL" id="AGK56334.1"/>
    </source>
</evidence>
<dbReference type="EMBL" id="CP005587">
    <property type="protein sequence ID" value="AGK56334.1"/>
    <property type="molecule type" value="Genomic_DNA"/>
</dbReference>
<dbReference type="Proteomes" id="UP000005952">
    <property type="component" value="Chromosome"/>
</dbReference>
<protein>
    <recommendedName>
        <fullName evidence="2">Nucleotidyltransferase-like domain-containing protein</fullName>
    </recommendedName>
</protein>
<keyword evidence="4" id="KW-1185">Reference proteome</keyword>
<dbReference type="HOGENOM" id="CLU_055810_0_0_5"/>
<accession>N0AYX3</accession>
<feature type="region of interest" description="Disordered" evidence="1">
    <location>
        <begin position="346"/>
        <end position="368"/>
    </location>
</feature>
<organism evidence="3 4">
    <name type="scientific">Hyphomicrobium denitrificans 1NES1</name>
    <dbReference type="NCBI Taxonomy" id="670307"/>
    <lineage>
        <taxon>Bacteria</taxon>
        <taxon>Pseudomonadati</taxon>
        <taxon>Pseudomonadota</taxon>
        <taxon>Alphaproteobacteria</taxon>
        <taxon>Hyphomicrobiales</taxon>
        <taxon>Hyphomicrobiaceae</taxon>
        <taxon>Hyphomicrobium</taxon>
    </lineage>
</organism>
<evidence type="ECO:0000313" key="4">
    <source>
        <dbReference type="Proteomes" id="UP000005952"/>
    </source>
</evidence>
<dbReference type="eggNOG" id="COG5397">
    <property type="taxonomic scope" value="Bacteria"/>
</dbReference>
<evidence type="ECO:0000259" key="2">
    <source>
        <dbReference type="Pfam" id="PF12281"/>
    </source>
</evidence>
<dbReference type="STRING" id="670307.HYPDE_23238"/>
<gene>
    <name evidence="3" type="ORF">HYPDE_23238</name>
</gene>
<feature type="domain" description="Nucleotidyltransferase-like" evidence="2">
    <location>
        <begin position="128"/>
        <end position="328"/>
    </location>
</feature>
<dbReference type="AlphaFoldDB" id="N0AYX3"/>